<keyword evidence="3" id="KW-1185">Reference proteome</keyword>
<evidence type="ECO:0000313" key="3">
    <source>
        <dbReference type="Proteomes" id="UP001497516"/>
    </source>
</evidence>
<sequence length="108" mass="10764">MSSSSSPPDNPGCNSAELQNSFSSGLNGTSSSSGSSGMDDDSYASPGGSQSNSSSSQASSPLTSSSFSSRSSSSGSSIGPVDDHLNSCMLLSAVCMYQQLPHPKPSLT</sequence>
<dbReference type="EMBL" id="OZ034813">
    <property type="protein sequence ID" value="CAL1355399.1"/>
    <property type="molecule type" value="Genomic_DNA"/>
</dbReference>
<feature type="compositionally biased region" description="Low complexity" evidence="1">
    <location>
        <begin position="21"/>
        <end position="77"/>
    </location>
</feature>
<feature type="region of interest" description="Disordered" evidence="1">
    <location>
        <begin position="1"/>
        <end position="82"/>
    </location>
</feature>
<protein>
    <submittedName>
        <fullName evidence="2">Uncharacterized protein</fullName>
    </submittedName>
</protein>
<proteinExistence type="predicted"/>
<feature type="compositionally biased region" description="Polar residues" evidence="1">
    <location>
        <begin position="1"/>
        <end position="20"/>
    </location>
</feature>
<evidence type="ECO:0000256" key="1">
    <source>
        <dbReference type="SAM" id="MobiDB-lite"/>
    </source>
</evidence>
<gene>
    <name evidence="2" type="ORF">LTRI10_LOCUS3165</name>
</gene>
<dbReference type="AlphaFoldDB" id="A0AAV2CGJ0"/>
<evidence type="ECO:0000313" key="2">
    <source>
        <dbReference type="EMBL" id="CAL1355399.1"/>
    </source>
</evidence>
<name>A0AAV2CGJ0_9ROSI</name>
<reference evidence="2 3" key="1">
    <citation type="submission" date="2024-04" db="EMBL/GenBank/DDBJ databases">
        <authorList>
            <person name="Fracassetti M."/>
        </authorList>
    </citation>
    <scope>NUCLEOTIDE SEQUENCE [LARGE SCALE GENOMIC DNA]</scope>
</reference>
<dbReference type="Proteomes" id="UP001497516">
    <property type="component" value="Chromosome 1"/>
</dbReference>
<accession>A0AAV2CGJ0</accession>
<organism evidence="2 3">
    <name type="scientific">Linum trigynum</name>
    <dbReference type="NCBI Taxonomy" id="586398"/>
    <lineage>
        <taxon>Eukaryota</taxon>
        <taxon>Viridiplantae</taxon>
        <taxon>Streptophyta</taxon>
        <taxon>Embryophyta</taxon>
        <taxon>Tracheophyta</taxon>
        <taxon>Spermatophyta</taxon>
        <taxon>Magnoliopsida</taxon>
        <taxon>eudicotyledons</taxon>
        <taxon>Gunneridae</taxon>
        <taxon>Pentapetalae</taxon>
        <taxon>rosids</taxon>
        <taxon>fabids</taxon>
        <taxon>Malpighiales</taxon>
        <taxon>Linaceae</taxon>
        <taxon>Linum</taxon>
    </lineage>
</organism>